<dbReference type="Pfam" id="PF00248">
    <property type="entry name" value="Aldo_ket_red"/>
    <property type="match status" value="1"/>
</dbReference>
<proteinExistence type="inferred from homology"/>
<feature type="domain" description="NADP-dependent oxidoreductase" evidence="3">
    <location>
        <begin position="4"/>
        <end position="316"/>
    </location>
</feature>
<dbReference type="HOGENOM" id="CLU_023205_1_1_1"/>
<dbReference type="PANTHER" id="PTHR43364:SF4">
    <property type="entry name" value="NAD(P)-LINKED OXIDOREDUCTASE SUPERFAMILY PROTEIN"/>
    <property type="match status" value="1"/>
</dbReference>
<name>A0A017S315_ASPRC</name>
<dbReference type="Gene3D" id="3.20.20.100">
    <property type="entry name" value="NADP-dependent oxidoreductase domain"/>
    <property type="match status" value="1"/>
</dbReference>
<evidence type="ECO:0000313" key="4">
    <source>
        <dbReference type="EMBL" id="EYE91423.1"/>
    </source>
</evidence>
<dbReference type="InterPro" id="IPR036812">
    <property type="entry name" value="NAD(P)_OxRdtase_dom_sf"/>
</dbReference>
<dbReference type="STRING" id="1388766.A0A017S315"/>
<dbReference type="AlphaFoldDB" id="A0A017S315"/>
<dbReference type="InterPro" id="IPR050523">
    <property type="entry name" value="AKR_Detox_Biosynth"/>
</dbReference>
<organism evidence="4 5">
    <name type="scientific">Aspergillus ruber (strain CBS 135680)</name>
    <dbReference type="NCBI Taxonomy" id="1388766"/>
    <lineage>
        <taxon>Eukaryota</taxon>
        <taxon>Fungi</taxon>
        <taxon>Dikarya</taxon>
        <taxon>Ascomycota</taxon>
        <taxon>Pezizomycotina</taxon>
        <taxon>Eurotiomycetes</taxon>
        <taxon>Eurotiomycetidae</taxon>
        <taxon>Eurotiales</taxon>
        <taxon>Aspergillaceae</taxon>
        <taxon>Aspergillus</taxon>
        <taxon>Aspergillus subgen. Aspergillus</taxon>
    </lineage>
</organism>
<dbReference type="PANTHER" id="PTHR43364">
    <property type="entry name" value="NADH-SPECIFIC METHYLGLYOXAL REDUCTASE-RELATED"/>
    <property type="match status" value="1"/>
</dbReference>
<accession>A0A017S315</accession>
<evidence type="ECO:0000256" key="2">
    <source>
        <dbReference type="ARBA" id="ARBA00038157"/>
    </source>
</evidence>
<dbReference type="InterPro" id="IPR023210">
    <property type="entry name" value="NADP_OxRdtase_dom"/>
</dbReference>
<dbReference type="GeneID" id="63698088"/>
<gene>
    <name evidence="4" type="ORF">EURHEDRAFT_416485</name>
</gene>
<evidence type="ECO:0000259" key="3">
    <source>
        <dbReference type="Pfam" id="PF00248"/>
    </source>
</evidence>
<dbReference type="SUPFAM" id="SSF51430">
    <property type="entry name" value="NAD(P)-linked oxidoreductase"/>
    <property type="match status" value="1"/>
</dbReference>
<evidence type="ECO:0000256" key="1">
    <source>
        <dbReference type="ARBA" id="ARBA00023002"/>
    </source>
</evidence>
<evidence type="ECO:0000313" key="5">
    <source>
        <dbReference type="Proteomes" id="UP000019804"/>
    </source>
</evidence>
<sequence>MKAIFGAMNIGDPGDSRTRVHTVEEAKQMIDTFLEYGHKDIDTARIYGNGSSEEFLGKMNLTGVSLDTKLFPSAANVTVAASSIESYHHTPEDLRRGLLASLKALRVSKVHVFYLHSPDRTVAFEDTLREVNRLYQEGYFEELGISNYQSWEVATICHICEKNGWVKPSVCQGIYNAFHRAVEPELLRCLRHHNISFYCFNPLAAGMLTSRYTRETDEYVAGGRFDPRTGPGKLTRKRYHHSLYFDALDCLRPVAKRFGINEVSCALRWLSYHSQLKSSLGDGIVVGSSSAAQLKENLEAMREGPLPQEVVDALDEGWRIIQGKELIYWH</sequence>
<reference evidence="5" key="1">
    <citation type="journal article" date="2014" name="Nat. Commun.">
        <title>Genomic adaptations of the halophilic Dead Sea filamentous fungus Eurotium rubrum.</title>
        <authorList>
            <person name="Kis-Papo T."/>
            <person name="Weig A.R."/>
            <person name="Riley R."/>
            <person name="Persoh D."/>
            <person name="Salamov A."/>
            <person name="Sun H."/>
            <person name="Lipzen A."/>
            <person name="Wasser S.P."/>
            <person name="Rambold G."/>
            <person name="Grigoriev I.V."/>
            <person name="Nevo E."/>
        </authorList>
    </citation>
    <scope>NUCLEOTIDE SEQUENCE [LARGE SCALE GENOMIC DNA]</scope>
    <source>
        <strain evidence="5">CBS 135680</strain>
    </source>
</reference>
<dbReference type="CDD" id="cd19075">
    <property type="entry name" value="AKR_AKR7A1-5"/>
    <property type="match status" value="1"/>
</dbReference>
<dbReference type="EMBL" id="KK088445">
    <property type="protein sequence ID" value="EYE91423.1"/>
    <property type="molecule type" value="Genomic_DNA"/>
</dbReference>
<dbReference type="GO" id="GO:0016491">
    <property type="term" value="F:oxidoreductase activity"/>
    <property type="evidence" value="ECO:0007669"/>
    <property type="project" value="UniProtKB-KW"/>
</dbReference>
<dbReference type="OrthoDB" id="48988at2759"/>
<keyword evidence="5" id="KW-1185">Reference proteome</keyword>
<dbReference type="Proteomes" id="UP000019804">
    <property type="component" value="Unassembled WGS sequence"/>
</dbReference>
<dbReference type="RefSeq" id="XP_040635113.1">
    <property type="nucleotide sequence ID" value="XM_040782964.1"/>
</dbReference>
<comment type="similarity">
    <text evidence="2">Belongs to the aldo/keto reductase family. Aldo/keto reductase 2 subfamily.</text>
</comment>
<protein>
    <submittedName>
        <fullName evidence="4">Aldo/keto reductase</fullName>
    </submittedName>
</protein>
<keyword evidence="1" id="KW-0560">Oxidoreductase</keyword>